<organism evidence="1 2">
    <name type="scientific">Oryza sativa subsp. japonica</name>
    <name type="common">Rice</name>
    <dbReference type="NCBI Taxonomy" id="39947"/>
    <lineage>
        <taxon>Eukaryota</taxon>
        <taxon>Viridiplantae</taxon>
        <taxon>Streptophyta</taxon>
        <taxon>Embryophyta</taxon>
        <taxon>Tracheophyta</taxon>
        <taxon>Spermatophyta</taxon>
        <taxon>Magnoliopsida</taxon>
        <taxon>Liliopsida</taxon>
        <taxon>Poales</taxon>
        <taxon>Poaceae</taxon>
        <taxon>BOP clade</taxon>
        <taxon>Oryzoideae</taxon>
        <taxon>Oryzeae</taxon>
        <taxon>Oryzinae</taxon>
        <taxon>Oryza</taxon>
        <taxon>Oryza sativa</taxon>
    </lineage>
</organism>
<proteinExistence type="predicted"/>
<gene>
    <name evidence="1" type="primary">B1168F12.15</name>
</gene>
<dbReference type="Proteomes" id="UP000000763">
    <property type="component" value="Chromosome 9"/>
</dbReference>
<evidence type="ECO:0000313" key="2">
    <source>
        <dbReference type="Proteomes" id="UP000000763"/>
    </source>
</evidence>
<evidence type="ECO:0000313" key="1">
    <source>
        <dbReference type="EMBL" id="BAD26393.1"/>
    </source>
</evidence>
<accession>Q6H4F6</accession>
<reference evidence="2" key="1">
    <citation type="journal article" date="2005" name="Nature">
        <title>The map-based sequence of the rice genome.</title>
        <authorList>
            <consortium name="International rice genome sequencing project (IRGSP)"/>
            <person name="Matsumoto T."/>
            <person name="Wu J."/>
            <person name="Kanamori H."/>
            <person name="Katayose Y."/>
            <person name="Fujisawa M."/>
            <person name="Namiki N."/>
            <person name="Mizuno H."/>
            <person name="Yamamoto K."/>
            <person name="Antonio B.A."/>
            <person name="Baba T."/>
            <person name="Sakata K."/>
            <person name="Nagamura Y."/>
            <person name="Aoki H."/>
            <person name="Arikawa K."/>
            <person name="Arita K."/>
            <person name="Bito T."/>
            <person name="Chiden Y."/>
            <person name="Fujitsuka N."/>
            <person name="Fukunaka R."/>
            <person name="Hamada M."/>
            <person name="Harada C."/>
            <person name="Hayashi A."/>
            <person name="Hijishita S."/>
            <person name="Honda M."/>
            <person name="Hosokawa S."/>
            <person name="Ichikawa Y."/>
            <person name="Idonuma A."/>
            <person name="Iijima M."/>
            <person name="Ikeda M."/>
            <person name="Ikeno M."/>
            <person name="Ito K."/>
            <person name="Ito S."/>
            <person name="Ito T."/>
            <person name="Ito Y."/>
            <person name="Ito Y."/>
            <person name="Iwabuchi A."/>
            <person name="Kamiya K."/>
            <person name="Karasawa W."/>
            <person name="Kurita K."/>
            <person name="Katagiri S."/>
            <person name="Kikuta A."/>
            <person name="Kobayashi H."/>
            <person name="Kobayashi N."/>
            <person name="Machita K."/>
            <person name="Maehara T."/>
            <person name="Masukawa M."/>
            <person name="Mizubayashi T."/>
            <person name="Mukai Y."/>
            <person name="Nagasaki H."/>
            <person name="Nagata Y."/>
            <person name="Naito S."/>
            <person name="Nakashima M."/>
            <person name="Nakama Y."/>
            <person name="Nakamichi Y."/>
            <person name="Nakamura M."/>
            <person name="Meguro A."/>
            <person name="Negishi M."/>
            <person name="Ohta I."/>
            <person name="Ohta T."/>
            <person name="Okamoto M."/>
            <person name="Ono N."/>
            <person name="Saji S."/>
            <person name="Sakaguchi M."/>
            <person name="Sakai K."/>
            <person name="Shibata M."/>
            <person name="Shimokawa T."/>
            <person name="Song J."/>
            <person name="Takazaki Y."/>
            <person name="Terasawa K."/>
            <person name="Tsugane M."/>
            <person name="Tsuji K."/>
            <person name="Ueda S."/>
            <person name="Waki K."/>
            <person name="Yamagata H."/>
            <person name="Yamamoto M."/>
            <person name="Yamamoto S."/>
            <person name="Yamane H."/>
            <person name="Yoshiki S."/>
            <person name="Yoshihara R."/>
            <person name="Yukawa K."/>
            <person name="Zhong H."/>
            <person name="Yano M."/>
            <person name="Yuan Q."/>
            <person name="Ouyang S."/>
            <person name="Liu J."/>
            <person name="Jones K.M."/>
            <person name="Gansberger K."/>
            <person name="Moffat K."/>
            <person name="Hill J."/>
            <person name="Bera J."/>
            <person name="Fadrosh D."/>
            <person name="Jin S."/>
            <person name="Johri S."/>
            <person name="Kim M."/>
            <person name="Overton L."/>
            <person name="Reardon M."/>
            <person name="Tsitrin T."/>
            <person name="Vuong H."/>
            <person name="Weaver B."/>
            <person name="Ciecko A."/>
            <person name="Tallon L."/>
            <person name="Jackson J."/>
            <person name="Pai G."/>
            <person name="Aken S.V."/>
            <person name="Utterback T."/>
            <person name="Reidmuller S."/>
            <person name="Feldblyum T."/>
            <person name="Hsiao J."/>
            <person name="Zismann V."/>
            <person name="Iobst S."/>
            <person name="de Vazeille A.R."/>
            <person name="Buell C.R."/>
            <person name="Ying K."/>
            <person name="Li Y."/>
            <person name="Lu T."/>
            <person name="Huang Y."/>
            <person name="Zhao Q."/>
            <person name="Feng Q."/>
            <person name="Zhang L."/>
            <person name="Zhu J."/>
            <person name="Weng Q."/>
            <person name="Mu J."/>
            <person name="Lu Y."/>
            <person name="Fan D."/>
            <person name="Liu Y."/>
            <person name="Guan J."/>
            <person name="Zhang Y."/>
            <person name="Yu S."/>
            <person name="Liu X."/>
            <person name="Zhang Y."/>
            <person name="Hong G."/>
            <person name="Han B."/>
            <person name="Choisne N."/>
            <person name="Demange N."/>
            <person name="Orjeda G."/>
            <person name="Samain S."/>
            <person name="Cattolico L."/>
            <person name="Pelletier E."/>
            <person name="Couloux A."/>
            <person name="Segurens B."/>
            <person name="Wincker P."/>
            <person name="D'Hont A."/>
            <person name="Scarpelli C."/>
            <person name="Weissenbach J."/>
            <person name="Salanoubat M."/>
            <person name="Quetier F."/>
            <person name="Yu Y."/>
            <person name="Kim H.R."/>
            <person name="Rambo T."/>
            <person name="Currie J."/>
            <person name="Collura K."/>
            <person name="Luo M."/>
            <person name="Yang T."/>
            <person name="Ammiraju J.S.S."/>
            <person name="Engler F."/>
            <person name="Soderlund C."/>
            <person name="Wing R.A."/>
            <person name="Palmer L.E."/>
            <person name="de la Bastide M."/>
            <person name="Spiegel L."/>
            <person name="Nascimento L."/>
            <person name="Zutavern T."/>
            <person name="O'Shaughnessy A."/>
            <person name="Dike S."/>
            <person name="Dedhia N."/>
            <person name="Preston R."/>
            <person name="Balija V."/>
            <person name="McCombie W.R."/>
            <person name="Chow T."/>
            <person name="Chen H."/>
            <person name="Chung M."/>
            <person name="Chen C."/>
            <person name="Shaw J."/>
            <person name="Wu H."/>
            <person name="Hsiao K."/>
            <person name="Chao Y."/>
            <person name="Chu M."/>
            <person name="Cheng C."/>
            <person name="Hour A."/>
            <person name="Lee P."/>
            <person name="Lin S."/>
            <person name="Lin Y."/>
            <person name="Liou J."/>
            <person name="Liu S."/>
            <person name="Hsing Y."/>
            <person name="Raghuvanshi S."/>
            <person name="Mohanty A."/>
            <person name="Bharti A.K."/>
            <person name="Gaur A."/>
            <person name="Gupta V."/>
            <person name="Kumar D."/>
            <person name="Ravi V."/>
            <person name="Vij S."/>
            <person name="Kapur A."/>
            <person name="Khurana P."/>
            <person name="Khurana P."/>
            <person name="Khurana J.P."/>
            <person name="Tyagi A.K."/>
            <person name="Gaikwad K."/>
            <person name="Singh A."/>
            <person name="Dalal V."/>
            <person name="Srivastava S."/>
            <person name="Dixit A."/>
            <person name="Pal A.K."/>
            <person name="Ghazi I.A."/>
            <person name="Yadav M."/>
            <person name="Pandit A."/>
            <person name="Bhargava A."/>
            <person name="Sureshbabu K."/>
            <person name="Batra K."/>
            <person name="Sharma T.R."/>
            <person name="Mohapatra T."/>
            <person name="Singh N.K."/>
            <person name="Messing J."/>
            <person name="Nelson A.B."/>
            <person name="Fuks G."/>
            <person name="Kavchok S."/>
            <person name="Keizer G."/>
            <person name="Linton E."/>
            <person name="Llaca V."/>
            <person name="Song R."/>
            <person name="Tanyolac B."/>
            <person name="Young S."/>
            <person name="Ho-Il K."/>
            <person name="Hahn J.H."/>
            <person name="Sangsakoo G."/>
            <person name="Vanavichit A."/>
            <person name="de Mattos Luiz.A.T."/>
            <person name="Zimmer P.D."/>
            <person name="Malone G."/>
            <person name="Dellagostin O."/>
            <person name="de Oliveira A.C."/>
            <person name="Bevan M."/>
            <person name="Bancroft I."/>
            <person name="Minx P."/>
            <person name="Cordum H."/>
            <person name="Wilson R."/>
            <person name="Cheng Z."/>
            <person name="Jin W."/>
            <person name="Jiang J."/>
            <person name="Leong S.A."/>
            <person name="Iwama H."/>
            <person name="Gojobori T."/>
            <person name="Itoh T."/>
            <person name="Niimura Y."/>
            <person name="Fujii Y."/>
            <person name="Habara T."/>
            <person name="Sakai H."/>
            <person name="Sato Y."/>
            <person name="Wilson G."/>
            <person name="Kumar K."/>
            <person name="McCouch S."/>
            <person name="Juretic N."/>
            <person name="Hoen D."/>
            <person name="Wright S."/>
            <person name="Bruskiewich R."/>
            <person name="Bureau T."/>
            <person name="Miyao A."/>
            <person name="Hirochika H."/>
            <person name="Nishikawa T."/>
            <person name="Kadowaki K."/>
            <person name="Sugiura M."/>
            <person name="Burr B."/>
            <person name="Sasaki T."/>
        </authorList>
    </citation>
    <scope>NUCLEOTIDE SEQUENCE [LARGE SCALE GENOMIC DNA]</scope>
    <source>
        <strain evidence="2">cv. Nipponbare</strain>
    </source>
</reference>
<sequence>MQLVWCVAALWPVQQQQIQEEIITRRRPEISPPFRRRSASQPFGIALRRCRLESECIQERIGREMRFFNAVENKIKDGGNGGEGM</sequence>
<dbReference type="AlphaFoldDB" id="Q6H4F6"/>
<name>Q6H4F6_ORYSJ</name>
<reference evidence="2" key="2">
    <citation type="journal article" date="2008" name="Nucleic Acids Res.">
        <title>The rice annotation project database (RAP-DB): 2008 update.</title>
        <authorList>
            <consortium name="The rice annotation project (RAP)"/>
        </authorList>
    </citation>
    <scope>GENOME REANNOTATION</scope>
    <source>
        <strain evidence="2">cv. Nipponbare</strain>
    </source>
</reference>
<dbReference type="EMBL" id="AP005872">
    <property type="protein sequence ID" value="BAD26393.1"/>
    <property type="molecule type" value="Genomic_DNA"/>
</dbReference>
<protein>
    <submittedName>
        <fullName evidence="1">Uncharacterized protein</fullName>
    </submittedName>
</protein>